<dbReference type="Gene3D" id="1.10.10.10">
    <property type="entry name" value="Winged helix-like DNA-binding domain superfamily/Winged helix DNA-binding domain"/>
    <property type="match status" value="1"/>
</dbReference>
<dbReference type="SUPFAM" id="SSF46785">
    <property type="entry name" value="Winged helix' DNA-binding domain"/>
    <property type="match status" value="1"/>
</dbReference>
<evidence type="ECO:0000313" key="8">
    <source>
        <dbReference type="EMBL" id="HFC91407.1"/>
    </source>
</evidence>
<dbReference type="Pfam" id="PF01628">
    <property type="entry name" value="HrcA"/>
    <property type="match status" value="1"/>
</dbReference>
<comment type="similarity">
    <text evidence="5">Belongs to the HrcA family.</text>
</comment>
<accession>A0A7V2SXS3</accession>
<protein>
    <recommendedName>
        <fullName evidence="5">Heat-inducible transcription repressor HrcA</fullName>
    </recommendedName>
</protein>
<dbReference type="PIRSF" id="PIRSF005485">
    <property type="entry name" value="HrcA"/>
    <property type="match status" value="1"/>
</dbReference>
<dbReference type="PANTHER" id="PTHR34824:SF1">
    <property type="entry name" value="HEAT-INDUCIBLE TRANSCRIPTION REPRESSOR HRCA"/>
    <property type="match status" value="1"/>
</dbReference>
<dbReference type="Gene3D" id="3.30.390.60">
    <property type="entry name" value="Heat-inducible transcription repressor hrca homolog, domain 3"/>
    <property type="match status" value="1"/>
</dbReference>
<dbReference type="InterPro" id="IPR036388">
    <property type="entry name" value="WH-like_DNA-bd_sf"/>
</dbReference>
<name>A0A7V2SXS3_LEUMU</name>
<dbReference type="HAMAP" id="MF_00081">
    <property type="entry name" value="HrcA"/>
    <property type="match status" value="1"/>
</dbReference>
<organism evidence="8">
    <name type="scientific">Leucothrix mucor</name>
    <dbReference type="NCBI Taxonomy" id="45248"/>
    <lineage>
        <taxon>Bacteria</taxon>
        <taxon>Pseudomonadati</taxon>
        <taxon>Pseudomonadota</taxon>
        <taxon>Gammaproteobacteria</taxon>
        <taxon>Thiotrichales</taxon>
        <taxon>Thiotrichaceae</taxon>
        <taxon>Leucothrix</taxon>
    </lineage>
</organism>
<dbReference type="Proteomes" id="UP000885750">
    <property type="component" value="Unassembled WGS sequence"/>
</dbReference>
<dbReference type="PANTHER" id="PTHR34824">
    <property type="entry name" value="HEAT-INDUCIBLE TRANSCRIPTION REPRESSOR HRCA"/>
    <property type="match status" value="1"/>
</dbReference>
<dbReference type="InterPro" id="IPR029016">
    <property type="entry name" value="GAF-like_dom_sf"/>
</dbReference>
<proteinExistence type="inferred from homology"/>
<evidence type="ECO:0000256" key="4">
    <source>
        <dbReference type="ARBA" id="ARBA00023163"/>
    </source>
</evidence>
<evidence type="ECO:0000259" key="7">
    <source>
        <dbReference type="Pfam" id="PF03444"/>
    </source>
</evidence>
<comment type="caution">
    <text evidence="8">The sequence shown here is derived from an EMBL/GenBank/DDBJ whole genome shotgun (WGS) entry which is preliminary data.</text>
</comment>
<dbReference type="GO" id="GO:0003677">
    <property type="term" value="F:DNA binding"/>
    <property type="evidence" value="ECO:0007669"/>
    <property type="project" value="InterPro"/>
</dbReference>
<dbReference type="SUPFAM" id="SSF55781">
    <property type="entry name" value="GAF domain-like"/>
    <property type="match status" value="1"/>
</dbReference>
<feature type="domain" description="Heat-inducible transcription repressor HrcA C-terminal" evidence="6">
    <location>
        <begin position="110"/>
        <end position="332"/>
    </location>
</feature>
<reference evidence="8" key="1">
    <citation type="journal article" date="2020" name="mSystems">
        <title>Genome- and Community-Level Interaction Insights into Carbon Utilization and Element Cycling Functions of Hydrothermarchaeota in Hydrothermal Sediment.</title>
        <authorList>
            <person name="Zhou Z."/>
            <person name="Liu Y."/>
            <person name="Xu W."/>
            <person name="Pan J."/>
            <person name="Luo Z.H."/>
            <person name="Li M."/>
        </authorList>
    </citation>
    <scope>NUCLEOTIDE SEQUENCE [LARGE SCALE GENOMIC DNA]</scope>
    <source>
        <strain evidence="8">HyVt-493</strain>
    </source>
</reference>
<dbReference type="EMBL" id="DRMS01000045">
    <property type="protein sequence ID" value="HFC91407.1"/>
    <property type="molecule type" value="Genomic_DNA"/>
</dbReference>
<evidence type="ECO:0000256" key="2">
    <source>
        <dbReference type="ARBA" id="ARBA00023015"/>
    </source>
</evidence>
<evidence type="ECO:0000256" key="3">
    <source>
        <dbReference type="ARBA" id="ARBA00023016"/>
    </source>
</evidence>
<dbReference type="InterPro" id="IPR005104">
    <property type="entry name" value="WHTH_HrcA_DNA-bd"/>
</dbReference>
<sequence length="350" mass="38670">MPSQVADLNNRAKHLLKVLVEGYIEDGQPVASTTLARRSGLQLSPATIRNVMSSLEKKGYIHAPHTSAGRVPTSRGYRLFVDTMVNINPLDAPILQAVEEKLNRQQSVNSLIQSASSVLSGITQFAGIISIPRAQVIAIRHIEFLQLSATQILVVLVMANNDVQNRIIQVERHFNSAELQQSSNYLNEVLVGKDLSQARDVLLKDMKQVRKDMNQMMISAIELGEKALDLGEDTIAESCVIAGKTNLMDYDDLGDIQKLRQLFAAFNQKRDVLSLLDKCLQADGVQIFIGKESGYTIFDDCSVVTAPYRLDDDQIGVLGVVGPKRMQYDRVIPVVDVTAKLLTAALRIQE</sequence>
<gene>
    <name evidence="5 8" type="primary">hrcA</name>
    <name evidence="8" type="ORF">ENJ51_01195</name>
</gene>
<dbReference type="InterPro" id="IPR021153">
    <property type="entry name" value="HrcA_C"/>
</dbReference>
<dbReference type="GO" id="GO:0045892">
    <property type="term" value="P:negative regulation of DNA-templated transcription"/>
    <property type="evidence" value="ECO:0007669"/>
    <property type="project" value="UniProtKB-UniRule"/>
</dbReference>
<dbReference type="Gene3D" id="3.30.450.40">
    <property type="match status" value="1"/>
</dbReference>
<comment type="function">
    <text evidence="5">Negative regulator of class I heat shock genes (grpE-dnaK-dnaJ and groELS operons). Prevents heat-shock induction of these operons.</text>
</comment>
<dbReference type="InterPro" id="IPR036390">
    <property type="entry name" value="WH_DNA-bd_sf"/>
</dbReference>
<keyword evidence="2 5" id="KW-0805">Transcription regulation</keyword>
<evidence type="ECO:0000256" key="5">
    <source>
        <dbReference type="HAMAP-Rule" id="MF_00081"/>
    </source>
</evidence>
<keyword evidence="1 5" id="KW-0678">Repressor</keyword>
<dbReference type="Pfam" id="PF03444">
    <property type="entry name" value="WHD_HrcA"/>
    <property type="match status" value="1"/>
</dbReference>
<evidence type="ECO:0000259" key="6">
    <source>
        <dbReference type="Pfam" id="PF01628"/>
    </source>
</evidence>
<keyword evidence="3 5" id="KW-0346">Stress response</keyword>
<dbReference type="AlphaFoldDB" id="A0A7V2SXS3"/>
<keyword evidence="4 5" id="KW-0804">Transcription</keyword>
<feature type="domain" description="Winged helix-turn-helix transcription repressor HrcA DNA-binding" evidence="7">
    <location>
        <begin position="8"/>
        <end position="79"/>
    </location>
</feature>
<dbReference type="InterPro" id="IPR002571">
    <property type="entry name" value="HrcA"/>
</dbReference>
<dbReference type="InterPro" id="IPR023120">
    <property type="entry name" value="WHTH_transcript_rep_HrcA_IDD"/>
</dbReference>
<evidence type="ECO:0000256" key="1">
    <source>
        <dbReference type="ARBA" id="ARBA00022491"/>
    </source>
</evidence>
<dbReference type="NCBIfam" id="TIGR00331">
    <property type="entry name" value="hrcA"/>
    <property type="match status" value="1"/>
</dbReference>